<evidence type="ECO:0000313" key="8">
    <source>
        <dbReference type="Proteomes" id="UP000500961"/>
    </source>
</evidence>
<dbReference type="AlphaFoldDB" id="A0A7D4BF03"/>
<sequence>MYVLADCNNFYASCERVFNPSLIGKPVIVLSNNDGCVIARSNEAKALGIKMGEPAFKIKDTIERHNVAVFSSNYTLYGDMSQRVMNTLASFTPDIEIYSIDEAFLGLHGFRYVDLIEYASQIRKTTMRNTGIPISLGIAPTKTLAKVANHIAKKQPAHNGVYMIATDEQRVEALKNYEIGEVWGIGRQYSKFLMRYGVNTAYDFTKMPAGWVRRHMSVVGLRTQKELLGIPCIDLEHTAPPKKAIATTRSFGEMQTDLGYLKEAVASFAANCAHKLRKQKSVAQIVMVFAHTNYFRDDLPQYSASKTITLPVPTSSSIELAHYAIEALKRIYKPGYSYKKAGVIVSGISTNQHIQTSLFDTIDREKHNRLMAAMDKINDKYGRGTVKIAAQGAGRKWKLRQEKVSPKYTTSWSDIITIKV</sequence>
<gene>
    <name evidence="7" type="ORF">FHG85_08815</name>
</gene>
<dbReference type="CDD" id="cd01700">
    <property type="entry name" value="PolY_Pol_V_umuC"/>
    <property type="match status" value="1"/>
</dbReference>
<dbReference type="Gene3D" id="3.40.1170.60">
    <property type="match status" value="1"/>
</dbReference>
<dbReference type="InterPro" id="IPR001126">
    <property type="entry name" value="UmuC"/>
</dbReference>
<feature type="domain" description="UmuC" evidence="6">
    <location>
        <begin position="2"/>
        <end position="186"/>
    </location>
</feature>
<dbReference type="RefSeq" id="WP_173074998.1">
    <property type="nucleotide sequence ID" value="NZ_CP041345.1"/>
</dbReference>
<keyword evidence="4" id="KW-0234">DNA repair</keyword>
<dbReference type="InterPro" id="IPR025188">
    <property type="entry name" value="DUF4113"/>
</dbReference>
<dbReference type="GO" id="GO:0003684">
    <property type="term" value="F:damaged DNA binding"/>
    <property type="evidence" value="ECO:0007669"/>
    <property type="project" value="InterPro"/>
</dbReference>
<dbReference type="InterPro" id="IPR050116">
    <property type="entry name" value="DNA_polymerase-Y"/>
</dbReference>
<dbReference type="GO" id="GO:0006281">
    <property type="term" value="P:DNA repair"/>
    <property type="evidence" value="ECO:0007669"/>
    <property type="project" value="UniProtKB-KW"/>
</dbReference>
<evidence type="ECO:0000313" key="7">
    <source>
        <dbReference type="EMBL" id="QKG80358.1"/>
    </source>
</evidence>
<protein>
    <submittedName>
        <fullName evidence="7">Y-family DNA polymerase</fullName>
    </submittedName>
</protein>
<dbReference type="Proteomes" id="UP000500961">
    <property type="component" value="Chromosome"/>
</dbReference>
<evidence type="ECO:0000256" key="4">
    <source>
        <dbReference type="ARBA" id="ARBA00023204"/>
    </source>
</evidence>
<dbReference type="EMBL" id="CP041345">
    <property type="protein sequence ID" value="QKG80358.1"/>
    <property type="molecule type" value="Genomic_DNA"/>
</dbReference>
<dbReference type="PANTHER" id="PTHR11076:SF34">
    <property type="entry name" value="PROTEIN UMUC"/>
    <property type="match status" value="1"/>
</dbReference>
<evidence type="ECO:0000259" key="6">
    <source>
        <dbReference type="PROSITE" id="PS50173"/>
    </source>
</evidence>
<dbReference type="NCBIfam" id="NF002955">
    <property type="entry name" value="PRK03609.1"/>
    <property type="match status" value="1"/>
</dbReference>
<name>A0A7D4BF03_9BACT</name>
<evidence type="ECO:0000256" key="3">
    <source>
        <dbReference type="ARBA" id="ARBA00023199"/>
    </source>
</evidence>
<dbReference type="GO" id="GO:0042276">
    <property type="term" value="P:error-prone translesion synthesis"/>
    <property type="evidence" value="ECO:0007669"/>
    <property type="project" value="TreeGrafter"/>
</dbReference>
<keyword evidence="8" id="KW-1185">Reference proteome</keyword>
<dbReference type="Gene3D" id="3.30.70.270">
    <property type="match status" value="1"/>
</dbReference>
<comment type="similarity">
    <text evidence="1">Belongs to the DNA polymerase type-Y family.</text>
</comment>
<dbReference type="PANTHER" id="PTHR11076">
    <property type="entry name" value="DNA REPAIR POLYMERASE UMUC / TRANSFERASE FAMILY MEMBER"/>
    <property type="match status" value="1"/>
</dbReference>
<dbReference type="KEGG" id="ttz:FHG85_08815"/>
<dbReference type="InterPro" id="IPR036775">
    <property type="entry name" value="DNA_pol_Y-fam_lit_finger_sf"/>
</dbReference>
<keyword evidence="2" id="KW-0227">DNA damage</keyword>
<evidence type="ECO:0000256" key="1">
    <source>
        <dbReference type="ARBA" id="ARBA00010945"/>
    </source>
</evidence>
<dbReference type="PROSITE" id="PS50173">
    <property type="entry name" value="UMUC"/>
    <property type="match status" value="1"/>
</dbReference>
<dbReference type="SUPFAM" id="SSF100879">
    <property type="entry name" value="Lesion bypass DNA polymerase (Y-family), little finger domain"/>
    <property type="match status" value="1"/>
</dbReference>
<dbReference type="InterPro" id="IPR017961">
    <property type="entry name" value="DNA_pol_Y-fam_little_finger"/>
</dbReference>
<dbReference type="SUPFAM" id="SSF56672">
    <property type="entry name" value="DNA/RNA polymerases"/>
    <property type="match status" value="1"/>
</dbReference>
<dbReference type="InterPro" id="IPR043128">
    <property type="entry name" value="Rev_trsase/Diguanyl_cyclase"/>
</dbReference>
<evidence type="ECO:0000256" key="5">
    <source>
        <dbReference type="ARBA" id="ARBA00023236"/>
    </source>
</evidence>
<organism evidence="7 8">
    <name type="scientific">Tenuifilum thalassicum</name>
    <dbReference type="NCBI Taxonomy" id="2590900"/>
    <lineage>
        <taxon>Bacteria</taxon>
        <taxon>Pseudomonadati</taxon>
        <taxon>Bacteroidota</taxon>
        <taxon>Bacteroidia</taxon>
        <taxon>Bacteroidales</taxon>
        <taxon>Tenuifilaceae</taxon>
        <taxon>Tenuifilum</taxon>
    </lineage>
</organism>
<dbReference type="InterPro" id="IPR043502">
    <property type="entry name" value="DNA/RNA_pol_sf"/>
</dbReference>
<dbReference type="Pfam" id="PF13438">
    <property type="entry name" value="DUF4113"/>
    <property type="match status" value="1"/>
</dbReference>
<accession>A0A7D4BF03</accession>
<proteinExistence type="inferred from homology"/>
<keyword evidence="5" id="KW-0742">SOS response</keyword>
<dbReference type="GO" id="GO:0009432">
    <property type="term" value="P:SOS response"/>
    <property type="evidence" value="ECO:0007669"/>
    <property type="project" value="UniProtKB-KW"/>
</dbReference>
<dbReference type="GO" id="GO:0003887">
    <property type="term" value="F:DNA-directed DNA polymerase activity"/>
    <property type="evidence" value="ECO:0007669"/>
    <property type="project" value="TreeGrafter"/>
</dbReference>
<dbReference type="Gene3D" id="3.30.1490.100">
    <property type="entry name" value="DNA polymerase, Y-family, little finger domain"/>
    <property type="match status" value="1"/>
</dbReference>
<dbReference type="GO" id="GO:0005829">
    <property type="term" value="C:cytosol"/>
    <property type="evidence" value="ECO:0007669"/>
    <property type="project" value="TreeGrafter"/>
</dbReference>
<reference evidence="7 8" key="1">
    <citation type="submission" date="2019-07" db="EMBL/GenBank/DDBJ databases">
        <title>Thalassofilum flectens gen. nov., sp. nov., a novel moderate thermophilic anaerobe from a shallow sea hot spring in Kunashir Island (Russia), representing a new family in the order Bacteroidales, and proposal of Thalassofilacea fam. nov.</title>
        <authorList>
            <person name="Kochetkova T.V."/>
            <person name="Podosokorskaya O.A."/>
            <person name="Novikov A."/>
            <person name="Elcheninov A.G."/>
            <person name="Toshchakov S.V."/>
            <person name="Kublanov I.V."/>
        </authorList>
    </citation>
    <scope>NUCLEOTIDE SEQUENCE [LARGE SCALE GENOMIC DNA]</scope>
    <source>
        <strain evidence="7 8">38-H</strain>
    </source>
</reference>
<evidence type="ECO:0000256" key="2">
    <source>
        <dbReference type="ARBA" id="ARBA00022763"/>
    </source>
</evidence>
<dbReference type="Pfam" id="PF00817">
    <property type="entry name" value="IMS"/>
    <property type="match status" value="1"/>
</dbReference>
<keyword evidence="3" id="KW-0741">SOS mutagenesis</keyword>
<dbReference type="Pfam" id="PF11799">
    <property type="entry name" value="IMS_C"/>
    <property type="match status" value="1"/>
</dbReference>